<dbReference type="GO" id="GO:0003700">
    <property type="term" value="F:DNA-binding transcription factor activity"/>
    <property type="evidence" value="ECO:0007669"/>
    <property type="project" value="InterPro"/>
</dbReference>
<protein>
    <submittedName>
        <fullName evidence="5">Transcriptional regulator SlyA</fullName>
    </submittedName>
</protein>
<keyword evidence="2" id="KW-0238">DNA-binding</keyword>
<dbReference type="InterPro" id="IPR036390">
    <property type="entry name" value="WH_DNA-bd_sf"/>
</dbReference>
<dbReference type="EMBL" id="PHHC01000141">
    <property type="protein sequence ID" value="PPE03068.1"/>
    <property type="molecule type" value="Genomic_DNA"/>
</dbReference>
<feature type="domain" description="HTH marR-type" evidence="4">
    <location>
        <begin position="1"/>
        <end position="152"/>
    </location>
</feature>
<dbReference type="InterPro" id="IPR036388">
    <property type="entry name" value="WH-like_DNA-bd_sf"/>
</dbReference>
<evidence type="ECO:0000259" key="4">
    <source>
        <dbReference type="PROSITE" id="PS50995"/>
    </source>
</evidence>
<dbReference type="AlphaFoldDB" id="A0A2S5R6W4"/>
<keyword evidence="1" id="KW-0805">Transcription regulation</keyword>
<accession>A0A2S5R6W4</accession>
<dbReference type="SMART" id="SM00347">
    <property type="entry name" value="HTH_MARR"/>
    <property type="match status" value="1"/>
</dbReference>
<dbReference type="PANTHER" id="PTHR33164">
    <property type="entry name" value="TRANSCRIPTIONAL REGULATOR, MARR FAMILY"/>
    <property type="match status" value="1"/>
</dbReference>
<dbReference type="Gene3D" id="1.10.10.10">
    <property type="entry name" value="Winged helix-like DNA-binding domain superfamily/Winged helix DNA-binding domain"/>
    <property type="match status" value="1"/>
</dbReference>
<dbReference type="Proteomes" id="UP000239425">
    <property type="component" value="Unassembled WGS sequence"/>
</dbReference>
<dbReference type="SUPFAM" id="SSF46785">
    <property type="entry name" value="Winged helix' DNA-binding domain"/>
    <property type="match status" value="1"/>
</dbReference>
<dbReference type="Pfam" id="PF01047">
    <property type="entry name" value="MarR"/>
    <property type="match status" value="1"/>
</dbReference>
<dbReference type="RefSeq" id="WP_104207391.1">
    <property type="nucleotide sequence ID" value="NZ_PHHC01000141.1"/>
</dbReference>
<evidence type="ECO:0000256" key="3">
    <source>
        <dbReference type="ARBA" id="ARBA00023163"/>
    </source>
</evidence>
<reference evidence="5 6" key="1">
    <citation type="submission" date="2017-11" db="EMBL/GenBank/DDBJ databases">
        <title>Comparative genomic analysis of Holospora spp., intranuclear symbionts of paramecia.</title>
        <authorList>
            <person name="Garushyants S.K."/>
            <person name="Beliavskaya A."/>
            <person name="Malko D.B."/>
            <person name="Logacheva M.D."/>
            <person name="Rautian M.S."/>
            <person name="Gelfand M.S."/>
        </authorList>
    </citation>
    <scope>NUCLEOTIDE SEQUENCE [LARGE SCALE GENOMIC DNA]</scope>
    <source>
        <strain evidence="6">02AZ16</strain>
    </source>
</reference>
<name>A0A2S5R6W4_9PROT</name>
<dbReference type="GO" id="GO:0003677">
    <property type="term" value="F:DNA binding"/>
    <property type="evidence" value="ECO:0007669"/>
    <property type="project" value="UniProtKB-KW"/>
</dbReference>
<dbReference type="InterPro" id="IPR039422">
    <property type="entry name" value="MarR/SlyA-like"/>
</dbReference>
<dbReference type="OrthoDB" id="9806864at2"/>
<evidence type="ECO:0000313" key="5">
    <source>
        <dbReference type="EMBL" id="PPE03068.1"/>
    </source>
</evidence>
<keyword evidence="3" id="KW-0804">Transcription</keyword>
<organism evidence="5 6">
    <name type="scientific">Holospora curviuscula</name>
    <dbReference type="NCBI Taxonomy" id="1082868"/>
    <lineage>
        <taxon>Bacteria</taxon>
        <taxon>Pseudomonadati</taxon>
        <taxon>Pseudomonadota</taxon>
        <taxon>Alphaproteobacteria</taxon>
        <taxon>Holosporales</taxon>
        <taxon>Holosporaceae</taxon>
        <taxon>Holospora</taxon>
    </lineage>
</organism>
<sequence length="157" mass="17838">MKKSSKTNWINMNEVSGFLLYSAYFAWKRKIESTLLPHDLTHVQFMLLMTLGFLKKDKADVSQNDLAKFLSFDVTMTSQVLRALEKRGLLKRSQKEGDERSKFSELTDAGSAKIQGAAKDLLAAEESFFVSLGENKQGFDEHLRGILEQQTADARRE</sequence>
<keyword evidence="6" id="KW-1185">Reference proteome</keyword>
<dbReference type="InterPro" id="IPR000835">
    <property type="entry name" value="HTH_MarR-typ"/>
</dbReference>
<proteinExistence type="predicted"/>
<evidence type="ECO:0000313" key="6">
    <source>
        <dbReference type="Proteomes" id="UP000239425"/>
    </source>
</evidence>
<evidence type="ECO:0000256" key="1">
    <source>
        <dbReference type="ARBA" id="ARBA00023015"/>
    </source>
</evidence>
<dbReference type="PROSITE" id="PS50995">
    <property type="entry name" value="HTH_MARR_2"/>
    <property type="match status" value="1"/>
</dbReference>
<dbReference type="GO" id="GO:0006950">
    <property type="term" value="P:response to stress"/>
    <property type="evidence" value="ECO:0007669"/>
    <property type="project" value="TreeGrafter"/>
</dbReference>
<dbReference type="PANTHER" id="PTHR33164:SF64">
    <property type="entry name" value="TRANSCRIPTIONAL REGULATOR SLYA"/>
    <property type="match status" value="1"/>
</dbReference>
<gene>
    <name evidence="5" type="ORF">HCUR_01499</name>
</gene>
<dbReference type="PRINTS" id="PR00598">
    <property type="entry name" value="HTHMARR"/>
</dbReference>
<evidence type="ECO:0000256" key="2">
    <source>
        <dbReference type="ARBA" id="ARBA00023125"/>
    </source>
</evidence>
<comment type="caution">
    <text evidence="5">The sequence shown here is derived from an EMBL/GenBank/DDBJ whole genome shotgun (WGS) entry which is preliminary data.</text>
</comment>